<feature type="chain" id="PRO_5040321243" evidence="1">
    <location>
        <begin position="23"/>
        <end position="182"/>
    </location>
</feature>
<sequence length="182" mass="20821">MNISTLEYYPLIIFCLLHLILGSSVELINAGTSNPQVYGDPSKLESGNLQNMHPASWFSVAWYPIYRIPEGKFEASFLIYHSFGQFVGKCIPNDSLKKMAFHIVFPVIGLESYNARGECWFDLRLPVDSASKASICNYEIFKERLRTLQENSSLLSRGFVNKDKANVANRHPDYEFFISRNH</sequence>
<dbReference type="PANTHER" id="PTHR32010">
    <property type="entry name" value="PHOTOSYSTEM II STABILITY/ASSEMBLY FACTOR HCF136, CHLOROPLASTIC"/>
    <property type="match status" value="1"/>
</dbReference>
<proteinExistence type="predicted"/>
<comment type="caution">
    <text evidence="2">The sequence shown here is derived from an EMBL/GenBank/DDBJ whole genome shotgun (WGS) entry which is preliminary data.</text>
</comment>
<evidence type="ECO:0000313" key="3">
    <source>
        <dbReference type="Proteomes" id="UP001141552"/>
    </source>
</evidence>
<keyword evidence="3" id="KW-1185">Reference proteome</keyword>
<feature type="signal peptide" evidence="1">
    <location>
        <begin position="1"/>
        <end position="22"/>
    </location>
</feature>
<keyword evidence="1" id="KW-0732">Signal</keyword>
<gene>
    <name evidence="2" type="ORF">Tsubulata_048996</name>
</gene>
<dbReference type="PANTHER" id="PTHR32010:SF23">
    <property type="entry name" value="IG-LIKE DOMAIN-CONTAINING PROTEIN"/>
    <property type="match status" value="1"/>
</dbReference>
<organism evidence="2 3">
    <name type="scientific">Turnera subulata</name>
    <dbReference type="NCBI Taxonomy" id="218843"/>
    <lineage>
        <taxon>Eukaryota</taxon>
        <taxon>Viridiplantae</taxon>
        <taxon>Streptophyta</taxon>
        <taxon>Embryophyta</taxon>
        <taxon>Tracheophyta</taxon>
        <taxon>Spermatophyta</taxon>
        <taxon>Magnoliopsida</taxon>
        <taxon>eudicotyledons</taxon>
        <taxon>Gunneridae</taxon>
        <taxon>Pentapetalae</taxon>
        <taxon>rosids</taxon>
        <taxon>fabids</taxon>
        <taxon>Malpighiales</taxon>
        <taxon>Passifloraceae</taxon>
        <taxon>Turnera</taxon>
    </lineage>
</organism>
<evidence type="ECO:0000256" key="1">
    <source>
        <dbReference type="SAM" id="SignalP"/>
    </source>
</evidence>
<dbReference type="Pfam" id="PF05623">
    <property type="entry name" value="DUF789"/>
    <property type="match status" value="1"/>
</dbReference>
<protein>
    <submittedName>
        <fullName evidence="2">Uncharacterized protein</fullName>
    </submittedName>
</protein>
<dbReference type="OrthoDB" id="1920576at2759"/>
<accession>A0A9Q0F551</accession>
<reference evidence="2" key="1">
    <citation type="submission" date="2022-02" db="EMBL/GenBank/DDBJ databases">
        <authorList>
            <person name="Henning P.M."/>
            <person name="McCubbin A.G."/>
            <person name="Shore J.S."/>
        </authorList>
    </citation>
    <scope>NUCLEOTIDE SEQUENCE</scope>
    <source>
        <strain evidence="2">F60SS</strain>
        <tissue evidence="2">Leaves</tissue>
    </source>
</reference>
<reference evidence="2" key="2">
    <citation type="journal article" date="2023" name="Plants (Basel)">
        <title>Annotation of the Turnera subulata (Passifloraceae) Draft Genome Reveals the S-Locus Evolved after the Divergence of Turneroideae from Passifloroideae in a Stepwise Manner.</title>
        <authorList>
            <person name="Henning P.M."/>
            <person name="Roalson E.H."/>
            <person name="Mir W."/>
            <person name="McCubbin A.G."/>
            <person name="Shore J.S."/>
        </authorList>
    </citation>
    <scope>NUCLEOTIDE SEQUENCE</scope>
    <source>
        <strain evidence="2">F60SS</strain>
    </source>
</reference>
<dbReference type="AlphaFoldDB" id="A0A9Q0F551"/>
<dbReference type="InterPro" id="IPR008507">
    <property type="entry name" value="DUF789"/>
</dbReference>
<dbReference type="Proteomes" id="UP001141552">
    <property type="component" value="Unassembled WGS sequence"/>
</dbReference>
<evidence type="ECO:0000313" key="2">
    <source>
        <dbReference type="EMBL" id="KAJ4824300.1"/>
    </source>
</evidence>
<name>A0A9Q0F551_9ROSI</name>
<dbReference type="EMBL" id="JAKUCV010007217">
    <property type="protein sequence ID" value="KAJ4824300.1"/>
    <property type="molecule type" value="Genomic_DNA"/>
</dbReference>